<name>A0A0D9V6E9_9ORYZ</name>
<dbReference type="eggNOG" id="ENOG502R4BF">
    <property type="taxonomic scope" value="Eukaryota"/>
</dbReference>
<dbReference type="CDD" id="cd23509">
    <property type="entry name" value="Gnk2-like"/>
    <property type="match status" value="2"/>
</dbReference>
<accession>A0A0D9V6E9</accession>
<proteinExistence type="predicted"/>
<evidence type="ECO:0000259" key="4">
    <source>
        <dbReference type="PROSITE" id="PS51473"/>
    </source>
</evidence>
<evidence type="ECO:0000313" key="5">
    <source>
        <dbReference type="EnsemblPlants" id="LPERR01G28350.1"/>
    </source>
</evidence>
<reference evidence="6" key="2">
    <citation type="submission" date="2013-12" db="EMBL/GenBank/DDBJ databases">
        <authorList>
            <person name="Yu Y."/>
            <person name="Lee S."/>
            <person name="de Baynast K."/>
            <person name="Wissotski M."/>
            <person name="Liu L."/>
            <person name="Talag J."/>
            <person name="Goicoechea J."/>
            <person name="Angelova A."/>
            <person name="Jetty R."/>
            <person name="Kudrna D."/>
            <person name="Golser W."/>
            <person name="Rivera L."/>
            <person name="Zhang J."/>
            <person name="Wing R."/>
        </authorList>
    </citation>
    <scope>NUCLEOTIDE SEQUENCE</scope>
</reference>
<dbReference type="Proteomes" id="UP000032180">
    <property type="component" value="Chromosome 1"/>
</dbReference>
<evidence type="ECO:0000256" key="2">
    <source>
        <dbReference type="ARBA" id="ARBA00022737"/>
    </source>
</evidence>
<dbReference type="InterPro" id="IPR002902">
    <property type="entry name" value="GNK2"/>
</dbReference>
<feature type="chain" id="PRO_5002347460" description="Gnk2-homologous domain-containing protein" evidence="3">
    <location>
        <begin position="26"/>
        <end position="271"/>
    </location>
</feature>
<dbReference type="HOGENOM" id="CLU_074235_0_0_1"/>
<reference evidence="5 6" key="1">
    <citation type="submission" date="2012-08" db="EMBL/GenBank/DDBJ databases">
        <title>Oryza genome evolution.</title>
        <authorList>
            <person name="Wing R.A."/>
        </authorList>
    </citation>
    <scope>NUCLEOTIDE SEQUENCE</scope>
</reference>
<dbReference type="PANTHER" id="PTHR32099:SF104">
    <property type="entry name" value="OS01G0774133 PROTEIN"/>
    <property type="match status" value="1"/>
</dbReference>
<dbReference type="InterPro" id="IPR038408">
    <property type="entry name" value="GNK2_sf"/>
</dbReference>
<dbReference type="STRING" id="77586.A0A0D9V6E9"/>
<dbReference type="Pfam" id="PF01657">
    <property type="entry name" value="Stress-antifung"/>
    <property type="match status" value="2"/>
</dbReference>
<protein>
    <recommendedName>
        <fullName evidence="4">Gnk2-homologous domain-containing protein</fullName>
    </recommendedName>
</protein>
<organism evidence="5 6">
    <name type="scientific">Leersia perrieri</name>
    <dbReference type="NCBI Taxonomy" id="77586"/>
    <lineage>
        <taxon>Eukaryota</taxon>
        <taxon>Viridiplantae</taxon>
        <taxon>Streptophyta</taxon>
        <taxon>Embryophyta</taxon>
        <taxon>Tracheophyta</taxon>
        <taxon>Spermatophyta</taxon>
        <taxon>Magnoliopsida</taxon>
        <taxon>Liliopsida</taxon>
        <taxon>Poales</taxon>
        <taxon>Poaceae</taxon>
        <taxon>BOP clade</taxon>
        <taxon>Oryzoideae</taxon>
        <taxon>Oryzeae</taxon>
        <taxon>Oryzinae</taxon>
        <taxon>Leersia</taxon>
    </lineage>
</organism>
<dbReference type="EnsemblPlants" id="LPERR01G28350.1">
    <property type="protein sequence ID" value="LPERR01G28350.1"/>
    <property type="gene ID" value="LPERR01G28350"/>
</dbReference>
<dbReference type="Gramene" id="LPERR01G28350.1">
    <property type="protein sequence ID" value="LPERR01G28350.1"/>
    <property type="gene ID" value="LPERR01G28350"/>
</dbReference>
<evidence type="ECO:0000256" key="3">
    <source>
        <dbReference type="SAM" id="SignalP"/>
    </source>
</evidence>
<evidence type="ECO:0000256" key="1">
    <source>
        <dbReference type="ARBA" id="ARBA00022729"/>
    </source>
</evidence>
<evidence type="ECO:0000313" key="6">
    <source>
        <dbReference type="Proteomes" id="UP000032180"/>
    </source>
</evidence>
<sequence>MAIAALERLLLTLVLLAAAVGRHAASGDGSFYGAKCTQASTWSPANNTKFRANVLALLGRLPSAAAPSGFASLRSGSAAFARGICFGDQPPTQSCLDCLSAVAKKLTDEDGCDASQRGAAWSDGCFVHFADTNATSPYEETSRYRIQVVQTGAAAASSKNSAAFDATLVALAERLAPRAANASRLLLATSTTEGVPLASGGGSGTTTVRAMAQCMRDRSPADCARCVQRSARELGKCCWDVTGGVTAYVLGYNGHLRLDMEVFQSRLIGLK</sequence>
<dbReference type="PROSITE" id="PS51473">
    <property type="entry name" value="GNK2"/>
    <property type="match status" value="2"/>
</dbReference>
<keyword evidence="2" id="KW-0677">Repeat</keyword>
<dbReference type="AlphaFoldDB" id="A0A0D9V6E9"/>
<reference evidence="5" key="3">
    <citation type="submission" date="2015-04" db="UniProtKB">
        <authorList>
            <consortium name="EnsemblPlants"/>
        </authorList>
    </citation>
    <scope>IDENTIFICATION</scope>
</reference>
<feature type="domain" description="Gnk2-homologous" evidence="4">
    <location>
        <begin position="30"/>
        <end position="134"/>
    </location>
</feature>
<keyword evidence="6" id="KW-1185">Reference proteome</keyword>
<dbReference type="PANTHER" id="PTHR32099">
    <property type="entry name" value="CYSTEINE-RICH REPEAT SECRETORY PROTEIN"/>
    <property type="match status" value="1"/>
</dbReference>
<keyword evidence="1 3" id="KW-0732">Signal</keyword>
<feature type="domain" description="Gnk2-homologous" evidence="4">
    <location>
        <begin position="146"/>
        <end position="263"/>
    </location>
</feature>
<feature type="signal peptide" evidence="3">
    <location>
        <begin position="1"/>
        <end position="25"/>
    </location>
</feature>
<dbReference type="Gene3D" id="3.30.430.20">
    <property type="entry name" value="Gnk2 domain, C-X8-C-X2-C motif"/>
    <property type="match status" value="2"/>
</dbReference>